<evidence type="ECO:0000313" key="2">
    <source>
        <dbReference type="Proteomes" id="UP000614601"/>
    </source>
</evidence>
<accession>A0A811LLE5</accession>
<comment type="caution">
    <text evidence="1">The sequence shown here is derived from an EMBL/GenBank/DDBJ whole genome shotgun (WGS) entry which is preliminary data.</text>
</comment>
<dbReference type="AlphaFoldDB" id="A0A811LLE5"/>
<name>A0A811LLE5_9BILA</name>
<protein>
    <submittedName>
        <fullName evidence="1">Uncharacterized protein</fullName>
    </submittedName>
</protein>
<proteinExistence type="predicted"/>
<dbReference type="EMBL" id="CAJFCW020000006">
    <property type="protein sequence ID" value="CAG9125293.1"/>
    <property type="molecule type" value="Genomic_DNA"/>
</dbReference>
<organism evidence="1 2">
    <name type="scientific">Bursaphelenchus okinawaensis</name>
    <dbReference type="NCBI Taxonomy" id="465554"/>
    <lineage>
        <taxon>Eukaryota</taxon>
        <taxon>Metazoa</taxon>
        <taxon>Ecdysozoa</taxon>
        <taxon>Nematoda</taxon>
        <taxon>Chromadorea</taxon>
        <taxon>Rhabditida</taxon>
        <taxon>Tylenchina</taxon>
        <taxon>Tylenchomorpha</taxon>
        <taxon>Aphelenchoidea</taxon>
        <taxon>Aphelenchoididae</taxon>
        <taxon>Bursaphelenchus</taxon>
    </lineage>
</organism>
<gene>
    <name evidence="1" type="ORF">BOKJ2_LOCUS12987</name>
</gene>
<dbReference type="Proteomes" id="UP000614601">
    <property type="component" value="Unassembled WGS sequence"/>
</dbReference>
<sequence>MDFRSLCYKNVVYRLNGETWAKAFLCTNQRTLAMAEWRSEEKFSRFITCCPYTGTLAMVLKYNKLLITKLDFGQKIFKCVNSFHERIHGDLHKVQLINKATQMIVQTNTSFIVYDLMDDRIAKVYERINLHSYNANTLCYNDGTLVDLCNQKEYKVQLSFPVTFILNIDLYGYIKYIGYWNDQKEFVLIENATGQHYVLFSSNSLYETSSIRVFSCLNQVMMQGDNTRIYKIKTGDCVFKNFPYRAGIDYKMQGMDGMHLLHNNKLIGYCKRKKGMERNGNMPLSSE</sequence>
<reference evidence="1" key="1">
    <citation type="submission" date="2020-09" db="EMBL/GenBank/DDBJ databases">
        <authorList>
            <person name="Kikuchi T."/>
        </authorList>
    </citation>
    <scope>NUCLEOTIDE SEQUENCE</scope>
    <source>
        <strain evidence="1">SH1</strain>
    </source>
</reference>
<keyword evidence="2" id="KW-1185">Reference proteome</keyword>
<dbReference type="EMBL" id="CAJFDH010000006">
    <property type="protein sequence ID" value="CAD5228928.1"/>
    <property type="molecule type" value="Genomic_DNA"/>
</dbReference>
<dbReference type="Proteomes" id="UP000783686">
    <property type="component" value="Unassembled WGS sequence"/>
</dbReference>
<evidence type="ECO:0000313" key="1">
    <source>
        <dbReference type="EMBL" id="CAD5228928.1"/>
    </source>
</evidence>